<dbReference type="GO" id="GO:0001669">
    <property type="term" value="C:acrosomal vesicle"/>
    <property type="evidence" value="ECO:0007669"/>
    <property type="project" value="TreeGrafter"/>
</dbReference>
<proteinExistence type="inferred from homology"/>
<evidence type="ECO:0000256" key="5">
    <source>
        <dbReference type="RuleBase" id="RU004440"/>
    </source>
</evidence>
<comment type="subunit">
    <text evidence="1">Interacts with ASTL.</text>
</comment>
<dbReference type="Pfam" id="PF00062">
    <property type="entry name" value="Lys"/>
    <property type="match status" value="1"/>
</dbReference>
<sequence>MKHQNKTCTLFIYLFNYIYMPPFSGDSGRLTIFGIQPSVLSNSLHSIVYACLLLSGIFTSQLLPPTILGMKYLLLLSLLICLSFSVVGKIFGRCELARVLKKAGLEGYRGYNLADWVCLAFYESHFDSALVDHEADGSTSNGIFQINSHIWCEDYKHSKPNICQMHCSDLLTSNINDDIVCAMRIAQGPRGLGSW</sequence>
<keyword evidence="6" id="KW-0812">Transmembrane</keyword>
<name>A0A8C7DW32_NAJNA</name>
<dbReference type="CDD" id="cd16897">
    <property type="entry name" value="LYZ_C"/>
    <property type="match status" value="1"/>
</dbReference>
<comment type="similarity">
    <text evidence="5">Belongs to the glycosyl hydrolase 22 family.</text>
</comment>
<keyword evidence="3" id="KW-1015">Disulfide bond</keyword>
<feature type="domain" description="Glycosyl hydrolases family 22 (GH22)" evidence="7">
    <location>
        <begin position="163"/>
        <end position="181"/>
    </location>
</feature>
<evidence type="ECO:0000256" key="3">
    <source>
        <dbReference type="ARBA" id="ARBA00023157"/>
    </source>
</evidence>
<evidence type="ECO:0000259" key="7">
    <source>
        <dbReference type="PROSITE" id="PS00128"/>
    </source>
</evidence>
<dbReference type="OrthoDB" id="17373at2759"/>
<organism evidence="8 9">
    <name type="scientific">Naja naja</name>
    <name type="common">Indian cobra</name>
    <dbReference type="NCBI Taxonomy" id="35670"/>
    <lineage>
        <taxon>Eukaryota</taxon>
        <taxon>Metazoa</taxon>
        <taxon>Chordata</taxon>
        <taxon>Craniata</taxon>
        <taxon>Vertebrata</taxon>
        <taxon>Euteleostomi</taxon>
        <taxon>Lepidosauria</taxon>
        <taxon>Squamata</taxon>
        <taxon>Bifurcata</taxon>
        <taxon>Unidentata</taxon>
        <taxon>Episquamata</taxon>
        <taxon>Toxicofera</taxon>
        <taxon>Serpentes</taxon>
        <taxon>Colubroidea</taxon>
        <taxon>Elapidae</taxon>
        <taxon>Elapinae</taxon>
        <taxon>Naja</taxon>
    </lineage>
</organism>
<dbReference type="GO" id="GO:0007342">
    <property type="term" value="P:fusion of sperm to egg plasma membrane involved in single fertilization"/>
    <property type="evidence" value="ECO:0007669"/>
    <property type="project" value="TreeGrafter"/>
</dbReference>
<keyword evidence="6" id="KW-1133">Transmembrane helix</keyword>
<dbReference type="SMART" id="SM00263">
    <property type="entry name" value="LYZ1"/>
    <property type="match status" value="1"/>
</dbReference>
<dbReference type="PANTHER" id="PTHR11407">
    <property type="entry name" value="LYSOZYME C"/>
    <property type="match status" value="1"/>
</dbReference>
<dbReference type="InterPro" id="IPR001916">
    <property type="entry name" value="Glyco_hydro_22"/>
</dbReference>
<dbReference type="Ensembl" id="ENSNNAT00000012002.1">
    <property type="protein sequence ID" value="ENSNNAP00000011476.1"/>
    <property type="gene ID" value="ENSNNAG00000007634.1"/>
</dbReference>
<dbReference type="Proteomes" id="UP000694559">
    <property type="component" value="Unplaced"/>
</dbReference>
<dbReference type="GeneTree" id="ENSGT00940000161810"/>
<comment type="function">
    <text evidence="4">Sperm surface membrane protein that may be involved in sperm-egg plasma membrane adhesion and fusion during fertilization. It could be a potential receptor for the egg oligosaccharide residue N-acetylglucosamine, which is present in the extracellular matrix over the egg plasma membrane. The processed form has no detectable bacteriolytic activity in vitro.</text>
</comment>
<keyword evidence="9" id="KW-1185">Reference proteome</keyword>
<evidence type="ECO:0000256" key="1">
    <source>
        <dbReference type="ARBA" id="ARBA00011780"/>
    </source>
</evidence>
<reference evidence="8" key="1">
    <citation type="submission" date="2025-08" db="UniProtKB">
        <authorList>
            <consortium name="Ensembl"/>
        </authorList>
    </citation>
    <scope>IDENTIFICATION</scope>
</reference>
<dbReference type="Gene3D" id="1.10.530.10">
    <property type="match status" value="1"/>
</dbReference>
<evidence type="ECO:0000313" key="9">
    <source>
        <dbReference type="Proteomes" id="UP000694559"/>
    </source>
</evidence>
<evidence type="ECO:0000256" key="4">
    <source>
        <dbReference type="ARBA" id="ARBA00024656"/>
    </source>
</evidence>
<dbReference type="PROSITE" id="PS51348">
    <property type="entry name" value="GLYCOSYL_HYDROL_F22_2"/>
    <property type="match status" value="1"/>
</dbReference>
<dbReference type="PANTHER" id="PTHR11407:SF25">
    <property type="entry name" value="SPERM ACROSOME MEMBRANE-ASSOCIATED PROTEIN 3"/>
    <property type="match status" value="1"/>
</dbReference>
<dbReference type="GO" id="GO:0036126">
    <property type="term" value="C:sperm flagellum"/>
    <property type="evidence" value="ECO:0007669"/>
    <property type="project" value="TreeGrafter"/>
</dbReference>
<feature type="transmembrane region" description="Helical" evidence="6">
    <location>
        <begin position="72"/>
        <end position="92"/>
    </location>
</feature>
<evidence type="ECO:0000256" key="2">
    <source>
        <dbReference type="ARBA" id="ARBA00016370"/>
    </source>
</evidence>
<feature type="transmembrane region" description="Helical" evidence="6">
    <location>
        <begin position="39"/>
        <end position="60"/>
    </location>
</feature>
<accession>A0A8C7DW32</accession>
<dbReference type="InterPro" id="IPR000974">
    <property type="entry name" value="Glyco_hydro_22_lys"/>
</dbReference>
<dbReference type="SUPFAM" id="SSF53955">
    <property type="entry name" value="Lysozyme-like"/>
    <property type="match status" value="1"/>
</dbReference>
<dbReference type="PROSITE" id="PS00128">
    <property type="entry name" value="GLYCOSYL_HYDROL_F22_1"/>
    <property type="match status" value="1"/>
</dbReference>
<dbReference type="GO" id="GO:0003796">
    <property type="term" value="F:lysozyme activity"/>
    <property type="evidence" value="ECO:0007669"/>
    <property type="project" value="InterPro"/>
</dbReference>
<dbReference type="PRINTS" id="PR00137">
    <property type="entry name" value="LYSOZYME"/>
</dbReference>
<dbReference type="InterPro" id="IPR023346">
    <property type="entry name" value="Lysozyme-like_dom_sf"/>
</dbReference>
<evidence type="ECO:0000313" key="8">
    <source>
        <dbReference type="Ensembl" id="ENSNNAP00000011476.1"/>
    </source>
</evidence>
<protein>
    <recommendedName>
        <fullName evidence="2">Sperm acrosome membrane-associated protein 3</fullName>
    </recommendedName>
</protein>
<dbReference type="InterPro" id="IPR019799">
    <property type="entry name" value="Glyco_hydro_22_CS"/>
</dbReference>
<keyword evidence="6" id="KW-0472">Membrane</keyword>
<reference evidence="8" key="2">
    <citation type="submission" date="2025-09" db="UniProtKB">
        <authorList>
            <consortium name="Ensembl"/>
        </authorList>
    </citation>
    <scope>IDENTIFICATION</scope>
</reference>
<dbReference type="AlphaFoldDB" id="A0A8C7DW32"/>
<dbReference type="PRINTS" id="PR00135">
    <property type="entry name" value="LYZLACT"/>
</dbReference>
<evidence type="ECO:0000256" key="6">
    <source>
        <dbReference type="SAM" id="Phobius"/>
    </source>
</evidence>